<comment type="caution">
    <text evidence="1">The sequence shown here is derived from an EMBL/GenBank/DDBJ whole genome shotgun (WGS) entry which is preliminary data.</text>
</comment>
<dbReference type="RefSeq" id="WP_119572803.1">
    <property type="nucleotide sequence ID" value="NZ_QXEC01000001.1"/>
</dbReference>
<gene>
    <name evidence="1" type="ORF">D2L64_00485</name>
</gene>
<evidence type="ECO:0000313" key="1">
    <source>
        <dbReference type="EMBL" id="RIV41604.1"/>
    </source>
</evidence>
<accession>A0A418N1X5</accession>
<name>A0A418N1X5_9ACTN</name>
<dbReference type="OrthoDB" id="5193241at2"/>
<dbReference type="Proteomes" id="UP000283832">
    <property type="component" value="Unassembled WGS sequence"/>
</dbReference>
<proteinExistence type="predicted"/>
<evidence type="ECO:0000313" key="2">
    <source>
        <dbReference type="Proteomes" id="UP000283832"/>
    </source>
</evidence>
<organism evidence="1 2">
    <name type="scientific">Micromonospora radicis</name>
    <dbReference type="NCBI Taxonomy" id="1894971"/>
    <lineage>
        <taxon>Bacteria</taxon>
        <taxon>Bacillati</taxon>
        <taxon>Actinomycetota</taxon>
        <taxon>Actinomycetes</taxon>
        <taxon>Micromonosporales</taxon>
        <taxon>Micromonosporaceae</taxon>
        <taxon>Micromonospora</taxon>
    </lineage>
</organism>
<dbReference type="AlphaFoldDB" id="A0A418N1X5"/>
<dbReference type="EMBL" id="QXEC01000001">
    <property type="protein sequence ID" value="RIV41604.1"/>
    <property type="molecule type" value="Genomic_DNA"/>
</dbReference>
<keyword evidence="2" id="KW-1185">Reference proteome</keyword>
<reference evidence="1 2" key="1">
    <citation type="submission" date="2018-08" db="EMBL/GenBank/DDBJ databases">
        <title>Jishengella sp. nov., isolated from a root of Azadirachta indica A. Juss. var. siamensis Valenton.</title>
        <authorList>
            <person name="Kuncharoen N."/>
            <person name="Tanasupawat S."/>
            <person name="Kudo T."/>
            <person name="Ohkuma M."/>
        </authorList>
    </citation>
    <scope>NUCLEOTIDE SEQUENCE [LARGE SCALE GENOMIC DNA]</scope>
    <source>
        <strain evidence="1 2">AZ1-13</strain>
    </source>
</reference>
<sequence length="154" mass="15700">MEQWPPADDAALGAELRAALWDAGAVPEQHLRAARAAFAWRTVDAELTIAELVFDSACAAGAAGATRSGGSTRTLSFRAGPVVLEIEVSDAGIVGQLSPAGGGRISARTANGVLDDAPIDAVGLFSLTVPPPGPVQLHARAAGYAVATDWVCLR</sequence>
<protein>
    <submittedName>
        <fullName evidence="1">Uncharacterized protein</fullName>
    </submittedName>
</protein>